<name>A0A369JXV2_HYPMA</name>
<proteinExistence type="predicted"/>
<evidence type="ECO:0000256" key="1">
    <source>
        <dbReference type="SAM" id="MobiDB-lite"/>
    </source>
</evidence>
<dbReference type="EMBL" id="LUEZ02000029">
    <property type="protein sequence ID" value="RDB26588.1"/>
    <property type="molecule type" value="Genomic_DNA"/>
</dbReference>
<keyword evidence="3" id="KW-1185">Reference proteome</keyword>
<gene>
    <name evidence="2" type="ORF">Hypma_005693</name>
</gene>
<comment type="caution">
    <text evidence="2">The sequence shown here is derived from an EMBL/GenBank/DDBJ whole genome shotgun (WGS) entry which is preliminary data.</text>
</comment>
<reference evidence="2" key="1">
    <citation type="submission" date="2018-04" db="EMBL/GenBank/DDBJ databases">
        <title>Whole genome sequencing of Hypsizygus marmoreus.</title>
        <authorList>
            <person name="Choi I.-G."/>
            <person name="Min B."/>
            <person name="Kim J.-G."/>
            <person name="Kim S."/>
            <person name="Oh Y.-L."/>
            <person name="Kong W.-S."/>
            <person name="Park H."/>
            <person name="Jeong J."/>
            <person name="Song E.-S."/>
        </authorList>
    </citation>
    <scope>NUCLEOTIDE SEQUENCE [LARGE SCALE GENOMIC DNA]</scope>
    <source>
        <strain evidence="2">51987-8</strain>
    </source>
</reference>
<dbReference type="Proteomes" id="UP000076154">
    <property type="component" value="Unassembled WGS sequence"/>
</dbReference>
<dbReference type="AlphaFoldDB" id="A0A369JXV2"/>
<protein>
    <submittedName>
        <fullName evidence="2">Uncharacterized protein</fullName>
    </submittedName>
</protein>
<dbReference type="InParanoid" id="A0A369JXV2"/>
<sequence>MTSYYESGGRLGKEGYSGPDAALTPVFGWTKWKLEETRMNLRVLRCIRSKFAYRRWRESDDTGGGSS</sequence>
<accession>A0A369JXV2</accession>
<evidence type="ECO:0000313" key="2">
    <source>
        <dbReference type="EMBL" id="RDB26588.1"/>
    </source>
</evidence>
<organism evidence="2 3">
    <name type="scientific">Hypsizygus marmoreus</name>
    <name type="common">White beech mushroom</name>
    <name type="synonym">Agaricus marmoreus</name>
    <dbReference type="NCBI Taxonomy" id="39966"/>
    <lineage>
        <taxon>Eukaryota</taxon>
        <taxon>Fungi</taxon>
        <taxon>Dikarya</taxon>
        <taxon>Basidiomycota</taxon>
        <taxon>Agaricomycotina</taxon>
        <taxon>Agaricomycetes</taxon>
        <taxon>Agaricomycetidae</taxon>
        <taxon>Agaricales</taxon>
        <taxon>Tricholomatineae</taxon>
        <taxon>Lyophyllaceae</taxon>
        <taxon>Hypsizygus</taxon>
    </lineage>
</organism>
<evidence type="ECO:0000313" key="3">
    <source>
        <dbReference type="Proteomes" id="UP000076154"/>
    </source>
</evidence>
<feature type="region of interest" description="Disordered" evidence="1">
    <location>
        <begin position="1"/>
        <end position="20"/>
    </location>
</feature>